<proteinExistence type="predicted"/>
<organism evidence="1 2">
    <name type="scientific">Niastella populi</name>
    <dbReference type="NCBI Taxonomy" id="550983"/>
    <lineage>
        <taxon>Bacteria</taxon>
        <taxon>Pseudomonadati</taxon>
        <taxon>Bacteroidota</taxon>
        <taxon>Chitinophagia</taxon>
        <taxon>Chitinophagales</taxon>
        <taxon>Chitinophagaceae</taxon>
        <taxon>Niastella</taxon>
    </lineage>
</organism>
<evidence type="ECO:0000313" key="2">
    <source>
        <dbReference type="Proteomes" id="UP000192276"/>
    </source>
</evidence>
<comment type="caution">
    <text evidence="1">The sequence shown here is derived from an EMBL/GenBank/DDBJ whole genome shotgun (WGS) entry which is preliminary data.</text>
</comment>
<gene>
    <name evidence="1" type="ORF">A4R26_23855</name>
</gene>
<keyword evidence="2" id="KW-1185">Reference proteome</keyword>
<sequence length="133" mass="13945">MADGVVVGYGRQKKVNLAGVAGTVNVDEKIATRSVPKVSAGLSGLVPGLAADKAQGIAGRNSAACLFVGWVPLITAACPLWSAAWIVEYNYIGAAAGRQRPQLFFPGFTLTVVIVSGCRRCHQKLLQFPSLFA</sequence>
<accession>A0A1V9FGT5</accession>
<dbReference type="EMBL" id="LWBP01000191">
    <property type="protein sequence ID" value="OQP57564.1"/>
    <property type="molecule type" value="Genomic_DNA"/>
</dbReference>
<evidence type="ECO:0000313" key="1">
    <source>
        <dbReference type="EMBL" id="OQP57564.1"/>
    </source>
</evidence>
<reference evidence="2" key="1">
    <citation type="submission" date="2016-04" db="EMBL/GenBank/DDBJ databases">
        <authorList>
            <person name="Chen L."/>
            <person name="Zhuang W."/>
            <person name="Wang G."/>
        </authorList>
    </citation>
    <scope>NUCLEOTIDE SEQUENCE [LARGE SCALE GENOMIC DNA]</scope>
    <source>
        <strain evidence="2">208</strain>
    </source>
</reference>
<dbReference type="Proteomes" id="UP000192276">
    <property type="component" value="Unassembled WGS sequence"/>
</dbReference>
<dbReference type="STRING" id="550983.A4R26_23855"/>
<dbReference type="AlphaFoldDB" id="A0A1V9FGT5"/>
<protein>
    <submittedName>
        <fullName evidence="1">Uncharacterized protein</fullName>
    </submittedName>
</protein>
<name>A0A1V9FGT5_9BACT</name>